<gene>
    <name evidence="2" type="ORF">B0A50_08000</name>
</gene>
<evidence type="ECO:0000313" key="3">
    <source>
        <dbReference type="Proteomes" id="UP000308549"/>
    </source>
</evidence>
<dbReference type="Proteomes" id="UP000308549">
    <property type="component" value="Unassembled WGS sequence"/>
</dbReference>
<dbReference type="EMBL" id="NAJL01000074">
    <property type="protein sequence ID" value="TKA22457.1"/>
    <property type="molecule type" value="Genomic_DNA"/>
</dbReference>
<accession>A0A4U0TKY3</accession>
<keyword evidence="3" id="KW-1185">Reference proteome</keyword>
<dbReference type="AlphaFoldDB" id="A0A4U0TKY3"/>
<protein>
    <submittedName>
        <fullName evidence="2">Uncharacterized protein</fullName>
    </submittedName>
</protein>
<dbReference type="OrthoDB" id="5337308at2759"/>
<name>A0A4U0TKY3_9PEZI</name>
<proteinExistence type="predicted"/>
<feature type="region of interest" description="Disordered" evidence="1">
    <location>
        <begin position="66"/>
        <end position="85"/>
    </location>
</feature>
<organism evidence="2 3">
    <name type="scientific">Salinomyces thailandicus</name>
    <dbReference type="NCBI Taxonomy" id="706561"/>
    <lineage>
        <taxon>Eukaryota</taxon>
        <taxon>Fungi</taxon>
        <taxon>Dikarya</taxon>
        <taxon>Ascomycota</taxon>
        <taxon>Pezizomycotina</taxon>
        <taxon>Dothideomycetes</taxon>
        <taxon>Dothideomycetidae</taxon>
        <taxon>Mycosphaerellales</taxon>
        <taxon>Teratosphaeriaceae</taxon>
        <taxon>Salinomyces</taxon>
    </lineage>
</organism>
<sequence length="516" mass="57701">MARSWSQKLPPTSKNFAAVFVSVLILKIAFTPLAVSIFPADALIATEGLSAHANAASNDTLIAEDTLYGTTDPNDSSPLEGIEGEPSYDAFGRLPDGGKYVDFFDSGNGTMPEGQAGVHIDLTDGLGAMWSVTEWVDGQLVLNETFRGEDPEGQYHAETGQTESNKKGLRLPWKQAALSENEIFNYIRSGQRLGFPPLKRALESLTVGSMQIADARALLRPQEARRQIGTLFNTNSRQPPYGMNFPLKWLQNISYLPFSDQARAKEPPTNGELRAIYNPRDGVIIVQTAKTLADQNRLTHKSQEVEKLPTLQHLSDVMYMQWDLLFDSARSKPIMANYWHHAMNDQHLAMSLANVQDSKRLLKYLVMATAEGPEEFFGAVQTCVGARGYRNGRVPFWDDRQTFQVGHWCFYTLLAFPISQEFAWLLIKHKSAAALGEKHLSSVTIFWGDDDEDEDQSNSNADFIFLPILIWEVADLTPEVIDLKAMTLAVEQHWLYPGNYGFTGDDVLYRPERLGS</sequence>
<evidence type="ECO:0000313" key="2">
    <source>
        <dbReference type="EMBL" id="TKA22457.1"/>
    </source>
</evidence>
<comment type="caution">
    <text evidence="2">The sequence shown here is derived from an EMBL/GenBank/DDBJ whole genome shotgun (WGS) entry which is preliminary data.</text>
</comment>
<feature type="compositionally biased region" description="Polar residues" evidence="1">
    <location>
        <begin position="68"/>
        <end position="77"/>
    </location>
</feature>
<evidence type="ECO:0000256" key="1">
    <source>
        <dbReference type="SAM" id="MobiDB-lite"/>
    </source>
</evidence>
<reference evidence="2 3" key="1">
    <citation type="submission" date="2017-03" db="EMBL/GenBank/DDBJ databases">
        <title>Genomes of endolithic fungi from Antarctica.</title>
        <authorList>
            <person name="Coleine C."/>
            <person name="Masonjones S."/>
            <person name="Stajich J.E."/>
        </authorList>
    </citation>
    <scope>NUCLEOTIDE SEQUENCE [LARGE SCALE GENOMIC DNA]</scope>
    <source>
        <strain evidence="2 3">CCFEE 6315</strain>
    </source>
</reference>